<dbReference type="GO" id="GO:0044718">
    <property type="term" value="P:siderophore transmembrane transport"/>
    <property type="evidence" value="ECO:0007669"/>
    <property type="project" value="TreeGrafter"/>
</dbReference>
<feature type="domain" description="TonB-dependent receptor plug" evidence="14">
    <location>
        <begin position="68"/>
        <end position="154"/>
    </location>
</feature>
<keyword evidence="9" id="KW-0998">Cell outer membrane</keyword>
<accession>A0A538SEC6</accession>
<dbReference type="InterPro" id="IPR039426">
    <property type="entry name" value="TonB-dep_rcpt-like"/>
</dbReference>
<dbReference type="InterPro" id="IPR000531">
    <property type="entry name" value="Beta-barrel_TonB"/>
</dbReference>
<keyword evidence="4" id="KW-0812">Transmembrane</keyword>
<evidence type="ECO:0000256" key="2">
    <source>
        <dbReference type="ARBA" id="ARBA00022448"/>
    </source>
</evidence>
<dbReference type="InterPro" id="IPR012910">
    <property type="entry name" value="Plug_dom"/>
</dbReference>
<feature type="region of interest" description="Disordered" evidence="11">
    <location>
        <begin position="361"/>
        <end position="380"/>
    </location>
</feature>
<reference evidence="15 16" key="1">
    <citation type="journal article" date="2019" name="Nat. Microbiol.">
        <title>Mediterranean grassland soil C-N compound turnover is dependent on rainfall and depth, and is mediated by genomically divergent microorganisms.</title>
        <authorList>
            <person name="Diamond S."/>
            <person name="Andeer P.F."/>
            <person name="Li Z."/>
            <person name="Crits-Christoph A."/>
            <person name="Burstein D."/>
            <person name="Anantharaman K."/>
            <person name="Lane K.R."/>
            <person name="Thomas B.C."/>
            <person name="Pan C."/>
            <person name="Northen T.R."/>
            <person name="Banfield J.F."/>
        </authorList>
    </citation>
    <scope>NUCLEOTIDE SEQUENCE [LARGE SCALE GENOMIC DNA]</scope>
    <source>
        <strain evidence="15">WS_3</strain>
    </source>
</reference>
<dbReference type="Gene3D" id="2.40.170.20">
    <property type="entry name" value="TonB-dependent receptor, beta-barrel domain"/>
    <property type="match status" value="1"/>
</dbReference>
<evidence type="ECO:0000256" key="1">
    <source>
        <dbReference type="ARBA" id="ARBA00004571"/>
    </source>
</evidence>
<evidence type="ECO:0000256" key="12">
    <source>
        <dbReference type="SAM" id="SignalP"/>
    </source>
</evidence>
<evidence type="ECO:0000313" key="15">
    <source>
        <dbReference type="EMBL" id="TMQ49733.1"/>
    </source>
</evidence>
<evidence type="ECO:0000256" key="3">
    <source>
        <dbReference type="ARBA" id="ARBA00022452"/>
    </source>
</evidence>
<dbReference type="AlphaFoldDB" id="A0A538SEC6"/>
<feature type="signal peptide" evidence="12">
    <location>
        <begin position="1"/>
        <end position="21"/>
    </location>
</feature>
<name>A0A538SEC6_UNCEI</name>
<evidence type="ECO:0000259" key="14">
    <source>
        <dbReference type="Pfam" id="PF07715"/>
    </source>
</evidence>
<dbReference type="GO" id="GO:0015344">
    <property type="term" value="F:siderophore uptake transmembrane transporter activity"/>
    <property type="evidence" value="ECO:0007669"/>
    <property type="project" value="TreeGrafter"/>
</dbReference>
<gene>
    <name evidence="15" type="ORF">E6K73_09460</name>
</gene>
<evidence type="ECO:0000256" key="4">
    <source>
        <dbReference type="ARBA" id="ARBA00022692"/>
    </source>
</evidence>
<keyword evidence="8 15" id="KW-0675">Receptor</keyword>
<evidence type="ECO:0000256" key="7">
    <source>
        <dbReference type="ARBA" id="ARBA00023136"/>
    </source>
</evidence>
<evidence type="ECO:0000256" key="8">
    <source>
        <dbReference type="ARBA" id="ARBA00023170"/>
    </source>
</evidence>
<organism evidence="15 16">
    <name type="scientific">Eiseniibacteriota bacterium</name>
    <dbReference type="NCBI Taxonomy" id="2212470"/>
    <lineage>
        <taxon>Bacteria</taxon>
        <taxon>Candidatus Eiseniibacteriota</taxon>
    </lineage>
</organism>
<evidence type="ECO:0000256" key="11">
    <source>
        <dbReference type="SAM" id="MobiDB-lite"/>
    </source>
</evidence>
<dbReference type="EMBL" id="VBOT01000117">
    <property type="protein sequence ID" value="TMQ49733.1"/>
    <property type="molecule type" value="Genomic_DNA"/>
</dbReference>
<evidence type="ECO:0000256" key="10">
    <source>
        <dbReference type="RuleBase" id="RU003357"/>
    </source>
</evidence>
<protein>
    <submittedName>
        <fullName evidence="15">TonB-dependent receptor</fullName>
    </submittedName>
</protein>
<dbReference type="Pfam" id="PF00593">
    <property type="entry name" value="TonB_dep_Rec_b-barrel"/>
    <property type="match status" value="1"/>
</dbReference>
<feature type="domain" description="TonB-dependent receptor-like beta-barrel" evidence="13">
    <location>
        <begin position="193"/>
        <end position="642"/>
    </location>
</feature>
<evidence type="ECO:0000256" key="6">
    <source>
        <dbReference type="ARBA" id="ARBA00023077"/>
    </source>
</evidence>
<dbReference type="PANTHER" id="PTHR30069">
    <property type="entry name" value="TONB-DEPENDENT OUTER MEMBRANE RECEPTOR"/>
    <property type="match status" value="1"/>
</dbReference>
<evidence type="ECO:0000256" key="9">
    <source>
        <dbReference type="ARBA" id="ARBA00023237"/>
    </source>
</evidence>
<dbReference type="Proteomes" id="UP000320184">
    <property type="component" value="Unassembled WGS sequence"/>
</dbReference>
<comment type="caution">
    <text evidence="15">The sequence shown here is derived from an EMBL/GenBank/DDBJ whole genome shotgun (WGS) entry which is preliminary data.</text>
</comment>
<proteinExistence type="inferred from homology"/>
<comment type="similarity">
    <text evidence="10">Belongs to the TonB-dependent receptor family.</text>
</comment>
<feature type="chain" id="PRO_5022064739" evidence="12">
    <location>
        <begin position="22"/>
        <end position="680"/>
    </location>
</feature>
<dbReference type="SUPFAM" id="SSF56935">
    <property type="entry name" value="Porins"/>
    <property type="match status" value="1"/>
</dbReference>
<keyword evidence="5 12" id="KW-0732">Signal</keyword>
<keyword evidence="7 10" id="KW-0472">Membrane</keyword>
<dbReference type="Pfam" id="PF07715">
    <property type="entry name" value="Plug"/>
    <property type="match status" value="1"/>
</dbReference>
<keyword evidence="6 10" id="KW-0798">TonB box</keyword>
<keyword evidence="3" id="KW-1134">Transmembrane beta strand</keyword>
<evidence type="ECO:0000259" key="13">
    <source>
        <dbReference type="Pfam" id="PF00593"/>
    </source>
</evidence>
<keyword evidence="2" id="KW-0813">Transport</keyword>
<comment type="subcellular location">
    <subcellularLocation>
        <location evidence="1">Cell outer membrane</location>
        <topology evidence="1">Multi-pass membrane protein</topology>
    </subcellularLocation>
</comment>
<feature type="compositionally biased region" description="Basic and acidic residues" evidence="11">
    <location>
        <begin position="361"/>
        <end position="377"/>
    </location>
</feature>
<dbReference type="Gene3D" id="2.170.130.10">
    <property type="entry name" value="TonB-dependent receptor, plug domain"/>
    <property type="match status" value="1"/>
</dbReference>
<dbReference type="GO" id="GO:0009279">
    <property type="term" value="C:cell outer membrane"/>
    <property type="evidence" value="ECO:0007669"/>
    <property type="project" value="UniProtKB-SubCell"/>
</dbReference>
<sequence>MIGILLPSLTALLLAAPGAPADSSGAPRDSVYLLPEVRVERERPSAARRRLPTAFVTELSLGEAGRALETLSDVIGEATSVHVTQYGGLGAFSTATMRGSSAGQVAVLLDGVPLSSGAHGIVNLSDLPATAVERIEVYRGLTPFELGAAGAAGAINLVPASAPDAIDARVVHGSFGTWEARGTSGLSRGPLSGLLHLGYQGSQGDFRFPDNNGTPFNSADDTESSRANNRFDAGTALVDLAFRPAPGLRLSAREDAFEKRQGVPGLGGSQALHTRLWLERSLSHLDLDREAVSSWPAVRLHTALLGERTRFRDPRAELGLGNHDTDDRLGARHVTLEVGWPRLPGGLSFQATGLGRAERARLHDGASGRPDPPESRRGTLAGSMGLQLQSPGEWLTLHAAKRWDRERDRLGTRNLTGAAVTSDVTRELDSPQLGLRAGRLLGFELRSNWSRAERSPEFLELFGNQGSVVGNPSLRPERVEGWDAGGAWSGSTRTGIGAEVEWAHFESIAHDLIIYWPFNASSSRASNISRATIRGEEVSLRLGGPLGLSARGSFTRQTALDRGPLSFWHGKRLPEQPGREAYARLDWARGALRATAELHAIGDNYLDRYNRYRVGSRTLVGGSLSVAVLPEALRVTVEGKNLGDSRISDVAGYPLPGRSVFVSCQARLGAARAEGARARR</sequence>
<dbReference type="InterPro" id="IPR037066">
    <property type="entry name" value="Plug_dom_sf"/>
</dbReference>
<evidence type="ECO:0000256" key="5">
    <source>
        <dbReference type="ARBA" id="ARBA00022729"/>
    </source>
</evidence>
<dbReference type="PANTHER" id="PTHR30069:SF29">
    <property type="entry name" value="HEMOGLOBIN AND HEMOGLOBIN-HAPTOGLOBIN-BINDING PROTEIN 1-RELATED"/>
    <property type="match status" value="1"/>
</dbReference>
<dbReference type="InterPro" id="IPR036942">
    <property type="entry name" value="Beta-barrel_TonB_sf"/>
</dbReference>
<evidence type="ECO:0000313" key="16">
    <source>
        <dbReference type="Proteomes" id="UP000320184"/>
    </source>
</evidence>